<sequence length="33" mass="3508">MQRKGLQKVVIYIMLVAIILSGMFMGVAGLGGL</sequence>
<dbReference type="NCBIfam" id="NF033880">
    <property type="entry name" value="Prli42"/>
    <property type="match status" value="1"/>
</dbReference>
<keyword evidence="1" id="KW-0472">Membrane</keyword>
<gene>
    <name evidence="2" type="primary">prli42</name>
    <name evidence="2" type="ORF">MKY91_08520</name>
</gene>
<keyword evidence="1" id="KW-0812">Transmembrane</keyword>
<proteinExistence type="predicted"/>
<dbReference type="RefSeq" id="WP_203086516.1">
    <property type="nucleotide sequence ID" value="NZ_JAEUZA010000001.1"/>
</dbReference>
<reference evidence="2 3" key="1">
    <citation type="submission" date="2024-03" db="EMBL/GenBank/DDBJ databases">
        <title>Bacilli Hybrid Assemblies.</title>
        <authorList>
            <person name="Kovac J."/>
        </authorList>
    </citation>
    <scope>NUCLEOTIDE SEQUENCE [LARGE SCALE GENOMIC DNA]</scope>
    <source>
        <strain evidence="2 3">FSL R7-0666</strain>
    </source>
</reference>
<name>A0ABU9VHR6_9BACI</name>
<evidence type="ECO:0000256" key="1">
    <source>
        <dbReference type="SAM" id="Phobius"/>
    </source>
</evidence>
<keyword evidence="3" id="KW-1185">Reference proteome</keyword>
<dbReference type="Proteomes" id="UP001418796">
    <property type="component" value="Unassembled WGS sequence"/>
</dbReference>
<protein>
    <submittedName>
        <fullName evidence="2">Stressosome-associated protein Prli42</fullName>
    </submittedName>
</protein>
<dbReference type="InterPro" id="IPR049722">
    <property type="entry name" value="Prli42-like"/>
</dbReference>
<evidence type="ECO:0000313" key="3">
    <source>
        <dbReference type="Proteomes" id="UP001418796"/>
    </source>
</evidence>
<comment type="caution">
    <text evidence="2">The sequence shown here is derived from an EMBL/GenBank/DDBJ whole genome shotgun (WGS) entry which is preliminary data.</text>
</comment>
<evidence type="ECO:0000313" key="2">
    <source>
        <dbReference type="EMBL" id="MEN0643185.1"/>
    </source>
</evidence>
<accession>A0ABU9VHR6</accession>
<dbReference type="EMBL" id="JBCITK010000001">
    <property type="protein sequence ID" value="MEN0643185.1"/>
    <property type="molecule type" value="Genomic_DNA"/>
</dbReference>
<organism evidence="2 3">
    <name type="scientific">Alkalicoccobacillus gibsonii</name>
    <dbReference type="NCBI Taxonomy" id="79881"/>
    <lineage>
        <taxon>Bacteria</taxon>
        <taxon>Bacillati</taxon>
        <taxon>Bacillota</taxon>
        <taxon>Bacilli</taxon>
        <taxon>Bacillales</taxon>
        <taxon>Bacillaceae</taxon>
        <taxon>Alkalicoccobacillus</taxon>
    </lineage>
</organism>
<feature type="transmembrane region" description="Helical" evidence="1">
    <location>
        <begin position="9"/>
        <end position="30"/>
    </location>
</feature>
<keyword evidence="1" id="KW-1133">Transmembrane helix</keyword>